<reference evidence="1 2" key="1">
    <citation type="submission" date="2015-11" db="EMBL/GenBank/DDBJ databases">
        <title>The genome of Candidatus Endoriftia persephone in Ridgeia piscesae and population structure of the North Eastern Pacific vestimentiferan symbionts.</title>
        <authorList>
            <person name="Perez M."/>
            <person name="Juniper K.S."/>
        </authorList>
    </citation>
    <scope>NUCLEOTIDE SEQUENCE [LARGE SCALE GENOMIC DNA]</scope>
    <source>
        <strain evidence="1">Ind10</strain>
    </source>
</reference>
<dbReference type="Proteomes" id="UP000051276">
    <property type="component" value="Unassembled WGS sequence"/>
</dbReference>
<proteinExistence type="predicted"/>
<name>A0A0T5Z839_9GAMM</name>
<feature type="non-terminal residue" evidence="1">
    <location>
        <position position="48"/>
    </location>
</feature>
<evidence type="ECO:0000313" key="2">
    <source>
        <dbReference type="Proteomes" id="UP000051276"/>
    </source>
</evidence>
<comment type="caution">
    <text evidence="1">The sequence shown here is derived from an EMBL/GenBank/DDBJ whole genome shotgun (WGS) entry which is preliminary data.</text>
</comment>
<accession>A0A0T5Z839</accession>
<dbReference type="AlphaFoldDB" id="A0A0T5Z839"/>
<gene>
    <name evidence="1" type="ORF">Ga0076813_14761</name>
</gene>
<dbReference type="EMBL" id="LMXI01000218">
    <property type="protein sequence ID" value="KRT59049.1"/>
    <property type="molecule type" value="Genomic_DNA"/>
</dbReference>
<protein>
    <recommendedName>
        <fullName evidence="3">Short chain dehydrogenase</fullName>
    </recommendedName>
</protein>
<evidence type="ECO:0008006" key="3">
    <source>
        <dbReference type="Google" id="ProtNLM"/>
    </source>
</evidence>
<organism evidence="1 2">
    <name type="scientific">endosymbiont of Ridgeia piscesae</name>
    <dbReference type="NCBI Taxonomy" id="54398"/>
    <lineage>
        <taxon>Bacteria</taxon>
        <taxon>Pseudomonadati</taxon>
        <taxon>Pseudomonadota</taxon>
        <taxon>Gammaproteobacteria</taxon>
        <taxon>sulfur-oxidizing symbionts</taxon>
    </lineage>
</organism>
<sequence>MQERSVDIAIVGAAGLVAEALLAAIDAHPRLSGSVVLLGGPDEVGRGI</sequence>
<evidence type="ECO:0000313" key="1">
    <source>
        <dbReference type="EMBL" id="KRT59049.1"/>
    </source>
</evidence>